<sequence length="523" mass="59115">MDFTPPSGSIAFDEVLVAPQYRYARDWFRIREGALSFPRARSGKGIKGPRPLGAICIRVLADNIDVVSDESIRHIICSLPGKLAWELWKQLAPRNISLRAWTILSDVLEGERFHDASDQIVRTGEKHQDKITVPMALRRYCQEISDPPCELSVYTAPLKSLSHCLAYLCIDHVSHFGVQELLPLAQLDALAVLELIEREPSMSGISDRVIRGWSESGAHPFPALRVMKITSSTHAVSECSLDYVLRYPKLEIFDVTALPVSRWWGANSIADECGWKVTKPRDSLFVSYTQAYLDGRVDVQATGVEGLRQLFKDDRQQVALVSDPRKLLYLARTESKGDGDVGEHPDRNNLDAKDHLGYGNLDVRGCPDFSGYLDEGWQSFLKARHPLCAAADGRERGEERHQGTMTDNEVFWFMSLLSQKELNPHLTIQAQAADITLLTERFVSLRLRGPSDFTEQHRGLANSERLIFSRTQGPQVREVGIKPRRREEAIRTESRRPKDRTETGLKPRKRQKLSDVMSSFDVV</sequence>
<evidence type="ECO:0000313" key="2">
    <source>
        <dbReference type="EMBL" id="GAB1317617.1"/>
    </source>
</evidence>
<organism evidence="2 3">
    <name type="scientific">Madurella fahalii</name>
    <dbReference type="NCBI Taxonomy" id="1157608"/>
    <lineage>
        <taxon>Eukaryota</taxon>
        <taxon>Fungi</taxon>
        <taxon>Dikarya</taxon>
        <taxon>Ascomycota</taxon>
        <taxon>Pezizomycotina</taxon>
        <taxon>Sordariomycetes</taxon>
        <taxon>Sordariomycetidae</taxon>
        <taxon>Sordariales</taxon>
        <taxon>Sordariales incertae sedis</taxon>
        <taxon>Madurella</taxon>
    </lineage>
</organism>
<dbReference type="Proteomes" id="UP001628179">
    <property type="component" value="Unassembled WGS sequence"/>
</dbReference>
<reference evidence="2 3" key="1">
    <citation type="submission" date="2024-09" db="EMBL/GenBank/DDBJ databases">
        <title>Itraconazole resistance in Madurella fahalii resulting from another homologue of gene encoding cytochrome P450 14-alpha sterol demethylase (CYP51).</title>
        <authorList>
            <person name="Yoshioka I."/>
            <person name="Fahal A.H."/>
            <person name="Kaneko S."/>
            <person name="Yaguchi T."/>
        </authorList>
    </citation>
    <scope>NUCLEOTIDE SEQUENCE [LARGE SCALE GENOMIC DNA]</scope>
    <source>
        <strain evidence="2 3">IFM 68171</strain>
    </source>
</reference>
<evidence type="ECO:0000313" key="3">
    <source>
        <dbReference type="Proteomes" id="UP001628179"/>
    </source>
</evidence>
<evidence type="ECO:0000256" key="1">
    <source>
        <dbReference type="SAM" id="MobiDB-lite"/>
    </source>
</evidence>
<gene>
    <name evidence="2" type="ORF">MFIFM68171_07827</name>
</gene>
<feature type="compositionally biased region" description="Basic and acidic residues" evidence="1">
    <location>
        <begin position="482"/>
        <end position="505"/>
    </location>
</feature>
<feature type="region of interest" description="Disordered" evidence="1">
    <location>
        <begin position="482"/>
        <end position="523"/>
    </location>
</feature>
<dbReference type="GeneID" id="98178570"/>
<dbReference type="EMBL" id="BAAFSV010000004">
    <property type="protein sequence ID" value="GAB1317617.1"/>
    <property type="molecule type" value="Genomic_DNA"/>
</dbReference>
<dbReference type="RefSeq" id="XP_070919348.1">
    <property type="nucleotide sequence ID" value="XM_071063247.1"/>
</dbReference>
<accession>A0ABQ0GIN5</accession>
<proteinExistence type="predicted"/>
<comment type="caution">
    <text evidence="2">The sequence shown here is derived from an EMBL/GenBank/DDBJ whole genome shotgun (WGS) entry which is preliminary data.</text>
</comment>
<keyword evidence="3" id="KW-1185">Reference proteome</keyword>
<protein>
    <submittedName>
        <fullName evidence="2">Uncharacterized protein</fullName>
    </submittedName>
</protein>
<name>A0ABQ0GIN5_9PEZI</name>